<sequence length="188" mass="22613">MNKKEKQKALHELYKSIDDLYDYIKSYEEFTKDKSREDLQKLVNENITLRYNYLYLTASIVRNVFSIPVAREMVHKMESVRKRDFIDRELETFLARVEVEAFGKSRFKSFKYGVQDMKKKFVKWYELFYENDDNIEGFNEAVNEFDERMKEKSFVEIVKEFNKERADLISSDREAAAFMFALKETAVC</sequence>
<organism evidence="1 2">
    <name type="scientific">Syphacia muris</name>
    <dbReference type="NCBI Taxonomy" id="451379"/>
    <lineage>
        <taxon>Eukaryota</taxon>
        <taxon>Metazoa</taxon>
        <taxon>Ecdysozoa</taxon>
        <taxon>Nematoda</taxon>
        <taxon>Chromadorea</taxon>
        <taxon>Rhabditida</taxon>
        <taxon>Spirurina</taxon>
        <taxon>Oxyuridomorpha</taxon>
        <taxon>Oxyuroidea</taxon>
        <taxon>Oxyuridae</taxon>
        <taxon>Syphacia</taxon>
    </lineage>
</organism>
<dbReference type="AlphaFoldDB" id="A0A0N5B1E5"/>
<reference evidence="2" key="1">
    <citation type="submission" date="2017-02" db="UniProtKB">
        <authorList>
            <consortium name="WormBaseParasite"/>
        </authorList>
    </citation>
    <scope>IDENTIFICATION</scope>
</reference>
<protein>
    <submittedName>
        <fullName evidence="2">HEPN_AbiU2 domain-containing protein</fullName>
    </submittedName>
</protein>
<evidence type="ECO:0000313" key="1">
    <source>
        <dbReference type="Proteomes" id="UP000046393"/>
    </source>
</evidence>
<dbReference type="Proteomes" id="UP000046393">
    <property type="component" value="Unplaced"/>
</dbReference>
<accession>A0A0N5B1E5</accession>
<dbReference type="WBParaSite" id="SMUV_0001110801-mRNA-1">
    <property type="protein sequence ID" value="SMUV_0001110801-mRNA-1"/>
    <property type="gene ID" value="SMUV_0001110801"/>
</dbReference>
<name>A0A0N5B1E5_9BILA</name>
<evidence type="ECO:0000313" key="2">
    <source>
        <dbReference type="WBParaSite" id="SMUV_0001110801-mRNA-1"/>
    </source>
</evidence>
<keyword evidence="1" id="KW-1185">Reference proteome</keyword>
<proteinExistence type="predicted"/>